<evidence type="ECO:0000256" key="1">
    <source>
        <dbReference type="ARBA" id="ARBA00023002"/>
    </source>
</evidence>
<accession>A0A2M8EYJ8</accession>
<dbReference type="EMBL" id="PFSC01000108">
    <property type="protein sequence ID" value="PJC31606.1"/>
    <property type="molecule type" value="Genomic_DNA"/>
</dbReference>
<dbReference type="GO" id="GO:0016491">
    <property type="term" value="F:oxidoreductase activity"/>
    <property type="evidence" value="ECO:0007669"/>
    <property type="project" value="UniProtKB-KW"/>
</dbReference>
<dbReference type="InterPro" id="IPR036812">
    <property type="entry name" value="NAD(P)_OxRdtase_dom_sf"/>
</dbReference>
<feature type="domain" description="NADP-dependent oxidoreductase" evidence="2">
    <location>
        <begin position="15"/>
        <end position="324"/>
    </location>
</feature>
<evidence type="ECO:0000313" key="4">
    <source>
        <dbReference type="Proteomes" id="UP000231383"/>
    </source>
</evidence>
<evidence type="ECO:0000313" key="3">
    <source>
        <dbReference type="EMBL" id="PJC31606.1"/>
    </source>
</evidence>
<reference evidence="4" key="1">
    <citation type="submission" date="2017-09" db="EMBL/GenBank/DDBJ databases">
        <title>Depth-based differentiation of microbial function through sediment-hosted aquifers and enrichment of novel symbionts in the deep terrestrial subsurface.</title>
        <authorList>
            <person name="Probst A.J."/>
            <person name="Ladd B."/>
            <person name="Jarett J.K."/>
            <person name="Geller-Mcgrath D.E."/>
            <person name="Sieber C.M.K."/>
            <person name="Emerson J.B."/>
            <person name="Anantharaman K."/>
            <person name="Thomas B.C."/>
            <person name="Malmstrom R."/>
            <person name="Stieglmeier M."/>
            <person name="Klingl A."/>
            <person name="Woyke T."/>
            <person name="Ryan C.M."/>
            <person name="Banfield J.F."/>
        </authorList>
    </citation>
    <scope>NUCLEOTIDE SEQUENCE [LARGE SCALE GENOMIC DNA]</scope>
</reference>
<dbReference type="AlphaFoldDB" id="A0A2M8EYJ8"/>
<dbReference type="Pfam" id="PF00248">
    <property type="entry name" value="Aldo_ket_red"/>
    <property type="match status" value="1"/>
</dbReference>
<dbReference type="Gene3D" id="3.20.20.100">
    <property type="entry name" value="NADP-dependent oxidoreductase domain"/>
    <property type="match status" value="1"/>
</dbReference>
<name>A0A2M8EYJ8_9BACT</name>
<dbReference type="CDD" id="cd19086">
    <property type="entry name" value="AKR_AKR11C1"/>
    <property type="match status" value="1"/>
</dbReference>
<dbReference type="SUPFAM" id="SSF51430">
    <property type="entry name" value="NAD(P)-linked oxidoreductase"/>
    <property type="match status" value="1"/>
</dbReference>
<sequence>MKYRRLGKTNLQISEISMGTWQIADDPEWGKGPEEKDSFKVLQRYIDLGGNSIDTAWVYGWSEDKPKKHLSEELIGRFLQQTSQRSKVILTTKIPPLNQMWPISKDSRIENIFPKKHIIDCIEDSLRSLQTDCLDVVLFHVWLDTFNENDEWKEVCQRLTSQGKVKFWGLSPNYYDPAGCLKTLESGEISVVQCIFNIFHQKPITDLFPTAKRLDIGVTSCAPFDEGGLTGKLHKGMTFPHGDFRAQYFAGSRLDELDRRISQLTLLLEDEATTIPEMALRYILSFDEVSSVIPGMRNIDYVKANIDLSDGRKLSKITLKELKRHSWERNFYPWATE</sequence>
<gene>
    <name evidence="3" type="ORF">CO051_04035</name>
</gene>
<dbReference type="PANTHER" id="PTHR43364:SF4">
    <property type="entry name" value="NAD(P)-LINKED OXIDOREDUCTASE SUPERFAMILY PROTEIN"/>
    <property type="match status" value="1"/>
</dbReference>
<dbReference type="InterPro" id="IPR023210">
    <property type="entry name" value="NADP_OxRdtase_dom"/>
</dbReference>
<protein>
    <submittedName>
        <fullName evidence="3">Aldo/keto reductase</fullName>
    </submittedName>
</protein>
<dbReference type="PANTHER" id="PTHR43364">
    <property type="entry name" value="NADH-SPECIFIC METHYLGLYOXAL REDUCTASE-RELATED"/>
    <property type="match status" value="1"/>
</dbReference>
<keyword evidence="1" id="KW-0560">Oxidoreductase</keyword>
<organism evidence="3 4">
    <name type="scientific">Candidatus Roizmanbacteria bacterium CG_4_9_14_0_2_um_filter_39_13</name>
    <dbReference type="NCBI Taxonomy" id="1974839"/>
    <lineage>
        <taxon>Bacteria</taxon>
        <taxon>Candidatus Roizmaniibacteriota</taxon>
    </lineage>
</organism>
<dbReference type="Proteomes" id="UP000231383">
    <property type="component" value="Unassembled WGS sequence"/>
</dbReference>
<evidence type="ECO:0000259" key="2">
    <source>
        <dbReference type="Pfam" id="PF00248"/>
    </source>
</evidence>
<proteinExistence type="predicted"/>
<comment type="caution">
    <text evidence="3">The sequence shown here is derived from an EMBL/GenBank/DDBJ whole genome shotgun (WGS) entry which is preliminary data.</text>
</comment>
<dbReference type="InterPro" id="IPR050523">
    <property type="entry name" value="AKR_Detox_Biosynth"/>
</dbReference>
<dbReference type="GO" id="GO:0005829">
    <property type="term" value="C:cytosol"/>
    <property type="evidence" value="ECO:0007669"/>
    <property type="project" value="TreeGrafter"/>
</dbReference>